<organism evidence="1 2">
    <name type="scientific">Phytophthora sojae (strain P6497)</name>
    <name type="common">Soybean stem and root rot agent</name>
    <name type="synonym">Phytophthora megasperma f. sp. glycines</name>
    <dbReference type="NCBI Taxonomy" id="1094619"/>
    <lineage>
        <taxon>Eukaryota</taxon>
        <taxon>Sar</taxon>
        <taxon>Stramenopiles</taxon>
        <taxon>Oomycota</taxon>
        <taxon>Peronosporomycetes</taxon>
        <taxon>Peronosporales</taxon>
        <taxon>Peronosporaceae</taxon>
        <taxon>Phytophthora</taxon>
    </lineage>
</organism>
<keyword evidence="2" id="KW-1185">Reference proteome</keyword>
<evidence type="ECO:0000313" key="2">
    <source>
        <dbReference type="Proteomes" id="UP000002640"/>
    </source>
</evidence>
<dbReference type="InParanoid" id="G4ZHG8"/>
<dbReference type="KEGG" id="psoj:PHYSODRAFT_262413"/>
<reference evidence="1 2" key="1">
    <citation type="journal article" date="2006" name="Science">
        <title>Phytophthora genome sequences uncover evolutionary origins and mechanisms of pathogenesis.</title>
        <authorList>
            <person name="Tyler B.M."/>
            <person name="Tripathy S."/>
            <person name="Zhang X."/>
            <person name="Dehal P."/>
            <person name="Jiang R.H."/>
            <person name="Aerts A."/>
            <person name="Arredondo F.D."/>
            <person name="Baxter L."/>
            <person name="Bensasson D."/>
            <person name="Beynon J.L."/>
            <person name="Chapman J."/>
            <person name="Damasceno C.M."/>
            <person name="Dorrance A.E."/>
            <person name="Dou D."/>
            <person name="Dickerman A.W."/>
            <person name="Dubchak I.L."/>
            <person name="Garbelotto M."/>
            <person name="Gijzen M."/>
            <person name="Gordon S.G."/>
            <person name="Govers F."/>
            <person name="Grunwald N.J."/>
            <person name="Huang W."/>
            <person name="Ivors K.L."/>
            <person name="Jones R.W."/>
            <person name="Kamoun S."/>
            <person name="Krampis K."/>
            <person name="Lamour K.H."/>
            <person name="Lee M.K."/>
            <person name="McDonald W.H."/>
            <person name="Medina M."/>
            <person name="Meijer H.J."/>
            <person name="Nordberg E.K."/>
            <person name="Maclean D.J."/>
            <person name="Ospina-Giraldo M.D."/>
            <person name="Morris P.F."/>
            <person name="Phuntumart V."/>
            <person name="Putnam N.H."/>
            <person name="Rash S."/>
            <person name="Rose J.K."/>
            <person name="Sakihama Y."/>
            <person name="Salamov A.A."/>
            <person name="Savidor A."/>
            <person name="Scheuring C.F."/>
            <person name="Smith B.M."/>
            <person name="Sobral B.W."/>
            <person name="Terry A."/>
            <person name="Torto-Alalibo T.A."/>
            <person name="Win J."/>
            <person name="Xu Z."/>
            <person name="Zhang H."/>
            <person name="Grigoriev I.V."/>
            <person name="Rokhsar D.S."/>
            <person name="Boore J.L."/>
        </authorList>
    </citation>
    <scope>NUCLEOTIDE SEQUENCE [LARGE SCALE GENOMIC DNA]</scope>
    <source>
        <strain evidence="1 2">P6497</strain>
    </source>
</reference>
<dbReference type="OMA" id="FFEDENC"/>
<dbReference type="Proteomes" id="UP000002640">
    <property type="component" value="Unassembled WGS sequence"/>
</dbReference>
<protein>
    <submittedName>
        <fullName evidence="1">Uncharacterized protein</fullName>
    </submittedName>
</protein>
<proteinExistence type="predicted"/>
<dbReference type="RefSeq" id="XP_009526696.1">
    <property type="nucleotide sequence ID" value="XM_009528401.1"/>
</dbReference>
<gene>
    <name evidence="1" type="ORF">PHYSODRAFT_262413</name>
</gene>
<dbReference type="EMBL" id="JH159154">
    <property type="protein sequence ID" value="EGZ17638.1"/>
    <property type="molecule type" value="Genomic_DNA"/>
</dbReference>
<sequence length="154" mass="17542">MQRPYMRVTFVDQQSLTMMNPKPFTCAGFGTCSYWHRTSAVSWMNISSDLSCYFFEDENCKTDGYYFISSCKRYAGEYKFKKDKPSIRSLMLSELTPAYRGHSIDYMSACPKMRKEAGGITANDTDTRIVWGMDDESGGLSSNWNDALPDNAQS</sequence>
<evidence type="ECO:0000313" key="1">
    <source>
        <dbReference type="EMBL" id="EGZ17638.1"/>
    </source>
</evidence>
<dbReference type="GeneID" id="20639376"/>
<dbReference type="AlphaFoldDB" id="G4ZHG8"/>
<accession>G4ZHG8</accession>
<name>G4ZHG8_PHYSP</name>